<accession>X1FBD1</accession>
<feature type="non-terminal residue" evidence="1">
    <location>
        <position position="1"/>
    </location>
</feature>
<protein>
    <submittedName>
        <fullName evidence="1">Uncharacterized protein</fullName>
    </submittedName>
</protein>
<evidence type="ECO:0000313" key="1">
    <source>
        <dbReference type="EMBL" id="GAH42272.1"/>
    </source>
</evidence>
<proteinExistence type="predicted"/>
<dbReference type="EMBL" id="BARU01011186">
    <property type="protein sequence ID" value="GAH42272.1"/>
    <property type="molecule type" value="Genomic_DNA"/>
</dbReference>
<reference evidence="1" key="1">
    <citation type="journal article" date="2014" name="Front. Microbiol.">
        <title>High frequency of phylogenetically diverse reductive dehalogenase-homologous genes in deep subseafloor sedimentary metagenomes.</title>
        <authorList>
            <person name="Kawai M."/>
            <person name="Futagami T."/>
            <person name="Toyoda A."/>
            <person name="Takaki Y."/>
            <person name="Nishi S."/>
            <person name="Hori S."/>
            <person name="Arai W."/>
            <person name="Tsubouchi T."/>
            <person name="Morono Y."/>
            <person name="Uchiyama I."/>
            <person name="Ito T."/>
            <person name="Fujiyama A."/>
            <person name="Inagaki F."/>
            <person name="Takami H."/>
        </authorList>
    </citation>
    <scope>NUCLEOTIDE SEQUENCE</scope>
    <source>
        <strain evidence="1">Expedition CK06-06</strain>
    </source>
</reference>
<comment type="caution">
    <text evidence="1">The sequence shown here is derived from an EMBL/GenBank/DDBJ whole genome shotgun (WGS) entry which is preliminary data.</text>
</comment>
<sequence>LWTKVYTAASDIRALYARGHITADEVQQSFIDLGVPAERAETFKNKLVMYVGPERTEKERDLTKTDILRMFKNGIFTEGEATTFLQDIGYSEYETAYLIELYKYQPLINIKELSMSNILKSYRYEIYTRTEAYNALLGGGWSESAAETLLELEIKILNILGIFQRWDELMRLYVESPLQRKKDVQTYWIMFEKKSGEIAKTSLFEFEADEELPVPVLKRSKLTRSQLKFGLDRFTSRKSS</sequence>
<organism evidence="1">
    <name type="scientific">marine sediment metagenome</name>
    <dbReference type="NCBI Taxonomy" id="412755"/>
    <lineage>
        <taxon>unclassified sequences</taxon>
        <taxon>metagenomes</taxon>
        <taxon>ecological metagenomes</taxon>
    </lineage>
</organism>
<name>X1FBD1_9ZZZZ</name>
<gene>
    <name evidence="1" type="ORF">S03H2_21080</name>
</gene>
<dbReference type="AlphaFoldDB" id="X1FBD1"/>